<dbReference type="EMBL" id="ADCX01000013">
    <property type="protein sequence ID" value="EFG26338.1"/>
    <property type="molecule type" value="Genomic_DNA"/>
</dbReference>
<dbReference type="RefSeq" id="WP_006293813.1">
    <property type="nucleotide sequence ID" value="NZ_GG770226.1"/>
</dbReference>
<dbReference type="PIRSF" id="PIRSF000105">
    <property type="entry name" value="HCDH"/>
    <property type="match status" value="1"/>
</dbReference>
<dbReference type="SUPFAM" id="SSF51735">
    <property type="entry name" value="NAD(P)-binding Rossmann-fold domains"/>
    <property type="match status" value="1"/>
</dbReference>
<evidence type="ECO:0000259" key="14">
    <source>
        <dbReference type="Pfam" id="PF02737"/>
    </source>
</evidence>
<evidence type="ECO:0000256" key="7">
    <source>
        <dbReference type="ARBA" id="ARBA00023002"/>
    </source>
</evidence>
<evidence type="ECO:0000256" key="12">
    <source>
        <dbReference type="PIRSR" id="PIRSR000105-2"/>
    </source>
</evidence>
<feature type="binding site" evidence="12">
    <location>
        <position position="282"/>
    </location>
    <ligand>
        <name>NAD(+)</name>
        <dbReference type="ChEBI" id="CHEBI:57540"/>
    </ligand>
</feature>
<dbReference type="GO" id="GO:0006631">
    <property type="term" value="P:fatty acid metabolic process"/>
    <property type="evidence" value="ECO:0007669"/>
    <property type="project" value="InterPro"/>
</dbReference>
<keyword evidence="6" id="KW-0597">Phosphoprotein</keyword>
<dbReference type="Pfam" id="PF02737">
    <property type="entry name" value="3HCDH_N"/>
    <property type="match status" value="1"/>
</dbReference>
<dbReference type="PANTHER" id="PTHR48075">
    <property type="entry name" value="3-HYDROXYACYL-COA DEHYDROGENASE FAMILY PROTEIN"/>
    <property type="match status" value="1"/>
</dbReference>
<comment type="similarity">
    <text evidence="3">Belongs to the 3-hydroxyacyl-CoA dehydrogenase family.</text>
</comment>
<evidence type="ECO:0000256" key="10">
    <source>
        <dbReference type="ARBA" id="ARBA00042709"/>
    </source>
</evidence>
<feature type="binding site" evidence="12">
    <location>
        <position position="148"/>
    </location>
    <ligand>
        <name>NAD(+)</name>
        <dbReference type="ChEBI" id="CHEBI:57540"/>
    </ligand>
</feature>
<keyword evidence="5" id="KW-0963">Cytoplasm</keyword>
<dbReference type="InterPro" id="IPR036291">
    <property type="entry name" value="NAD(P)-bd_dom_sf"/>
</dbReference>
<dbReference type="Pfam" id="PF00725">
    <property type="entry name" value="3HCDH"/>
    <property type="match status" value="1"/>
</dbReference>
<dbReference type="InterPro" id="IPR008927">
    <property type="entry name" value="6-PGluconate_DH-like_C_sf"/>
</dbReference>
<proteinExistence type="inferred from homology"/>
<dbReference type="InterPro" id="IPR022694">
    <property type="entry name" value="3-OHacyl-CoA_DH"/>
</dbReference>
<dbReference type="GO" id="GO:0005737">
    <property type="term" value="C:cytoplasm"/>
    <property type="evidence" value="ECO:0007669"/>
    <property type="project" value="UniProtKB-SubCell"/>
</dbReference>
<comment type="subcellular location">
    <subcellularLocation>
        <location evidence="1">Cytoplasm</location>
    </subcellularLocation>
</comment>
<evidence type="ECO:0000256" key="4">
    <source>
        <dbReference type="ARBA" id="ARBA00011738"/>
    </source>
</evidence>
<feature type="site" description="Important for catalytic activity" evidence="11">
    <location>
        <position position="145"/>
    </location>
</feature>
<comment type="pathway">
    <text evidence="2">Lipid metabolism; butanoate metabolism.</text>
</comment>
<protein>
    <recommendedName>
        <fullName evidence="10">L-gulonate 3-dehydrogenase</fullName>
        <ecNumber evidence="9">1.1.1.45</ecNumber>
    </recommendedName>
    <alternativeName>
        <fullName evidence="10">L-gulonate 3-dehydrogenase</fullName>
    </alternativeName>
</protein>
<comment type="subunit">
    <text evidence="4">Homodimer.</text>
</comment>
<dbReference type="GO" id="GO:0050104">
    <property type="term" value="F:L-gulonate 3-dehydrogenase activity"/>
    <property type="evidence" value="ECO:0007669"/>
    <property type="project" value="UniProtKB-EC"/>
</dbReference>
<dbReference type="eggNOG" id="COG1250">
    <property type="taxonomic scope" value="Bacteria"/>
</dbReference>
<evidence type="ECO:0000256" key="5">
    <source>
        <dbReference type="ARBA" id="ARBA00022490"/>
    </source>
</evidence>
<dbReference type="GO" id="GO:0070403">
    <property type="term" value="F:NAD+ binding"/>
    <property type="evidence" value="ECO:0007669"/>
    <property type="project" value="InterPro"/>
</dbReference>
<feature type="domain" description="3-hydroxyacyl-CoA dehydrogenase C-terminal" evidence="13">
    <location>
        <begin position="192"/>
        <end position="290"/>
    </location>
</feature>
<comment type="caution">
    <text evidence="15">The sequence shown here is derived from an EMBL/GenBank/DDBJ whole genome shotgun (WGS) entry which is preliminary data.</text>
</comment>
<reference evidence="15 16" key="1">
    <citation type="submission" date="2012-01" db="EMBL/GenBank/DDBJ databases">
        <title>The Genome Sequence of Scardovia inopinata F0304.</title>
        <authorList>
            <consortium name="The Broad Institute Genome Sequencing Platform"/>
            <person name="Earl A."/>
            <person name="Ward D."/>
            <person name="Feldgarden M."/>
            <person name="Gevers D."/>
            <person name="Izard J."/>
            <person name="Baranova O.V."/>
            <person name="Blanton J.M."/>
            <person name="Tanner A.C."/>
            <person name="Dewhirst F.E."/>
            <person name="Young S.K."/>
            <person name="Zeng Q."/>
            <person name="Gargeya S."/>
            <person name="Fitzgerald M."/>
            <person name="Haas B."/>
            <person name="Abouelleil A."/>
            <person name="Alvarado L."/>
            <person name="Arachchi H.M."/>
            <person name="Berlin A."/>
            <person name="Chapman S.B."/>
            <person name="Gearin G."/>
            <person name="Goldberg J."/>
            <person name="Griggs A."/>
            <person name="Gujja S."/>
            <person name="Hansen M."/>
            <person name="Heiman D."/>
            <person name="Howarth C."/>
            <person name="Larimer J."/>
            <person name="Lui A."/>
            <person name="MacDonald P.J."/>
            <person name="McCowen C."/>
            <person name="Montmayeur A."/>
            <person name="Murphy C."/>
            <person name="Neiman D."/>
            <person name="Pearson M."/>
            <person name="Priest M."/>
            <person name="Roberts A."/>
            <person name="Saif S."/>
            <person name="Shea T."/>
            <person name="Sisk P."/>
            <person name="Stolte C."/>
            <person name="Sykes S."/>
            <person name="Wortman J."/>
            <person name="Nusbaum C."/>
            <person name="Birren B."/>
        </authorList>
    </citation>
    <scope>NUCLEOTIDE SEQUENCE [LARGE SCALE GENOMIC DNA]</scope>
    <source>
        <strain evidence="15 16">F0304</strain>
    </source>
</reference>
<dbReference type="InterPro" id="IPR006180">
    <property type="entry name" value="3-OHacyl-CoA_DH_CS"/>
</dbReference>
<keyword evidence="7" id="KW-0560">Oxidoreductase</keyword>
<evidence type="ECO:0000256" key="9">
    <source>
        <dbReference type="ARBA" id="ARBA00038962"/>
    </source>
</evidence>
<dbReference type="InterPro" id="IPR006108">
    <property type="entry name" value="3HC_DH_C"/>
</dbReference>
<dbReference type="InterPro" id="IPR013328">
    <property type="entry name" value="6PGD_dom2"/>
</dbReference>
<dbReference type="SUPFAM" id="SSF48179">
    <property type="entry name" value="6-phosphogluconate dehydrogenase C-terminal domain-like"/>
    <property type="match status" value="1"/>
</dbReference>
<evidence type="ECO:0000256" key="1">
    <source>
        <dbReference type="ARBA" id="ARBA00004496"/>
    </source>
</evidence>
<organism evidence="15 16">
    <name type="scientific">Scardovia inopinata F0304</name>
    <dbReference type="NCBI Taxonomy" id="641146"/>
    <lineage>
        <taxon>Bacteria</taxon>
        <taxon>Bacillati</taxon>
        <taxon>Actinomycetota</taxon>
        <taxon>Actinomycetes</taxon>
        <taxon>Bifidobacteriales</taxon>
        <taxon>Bifidobacteriaceae</taxon>
        <taxon>Scardovia</taxon>
    </lineage>
</organism>
<dbReference type="Gene3D" id="1.10.1040.10">
    <property type="entry name" value="N-(1-d-carboxylethyl)-l-norvaline Dehydrogenase, domain 2"/>
    <property type="match status" value="1"/>
</dbReference>
<accession>W5IH54</accession>
<feature type="binding site" evidence="12">
    <location>
        <position position="102"/>
    </location>
    <ligand>
        <name>NAD(+)</name>
        <dbReference type="ChEBI" id="CHEBI:57540"/>
    </ligand>
</feature>
<evidence type="ECO:0000259" key="13">
    <source>
        <dbReference type="Pfam" id="PF00725"/>
    </source>
</evidence>
<dbReference type="AlphaFoldDB" id="W5IH54"/>
<evidence type="ECO:0000256" key="2">
    <source>
        <dbReference type="ARBA" id="ARBA00005086"/>
    </source>
</evidence>
<dbReference type="InterPro" id="IPR006176">
    <property type="entry name" value="3-OHacyl-CoA_DH_NAD-bd"/>
</dbReference>
<feature type="binding site" evidence="12">
    <location>
        <position position="97"/>
    </location>
    <ligand>
        <name>NAD(+)</name>
        <dbReference type="ChEBI" id="CHEBI:57540"/>
    </ligand>
</feature>
<dbReference type="PROSITE" id="PS00067">
    <property type="entry name" value="3HCDH"/>
    <property type="match status" value="1"/>
</dbReference>
<sequence>MNFPAITHIAAIGAGTMGHATALEFAVHGYDVNLIDLSDQALAKGMDLIRRDLDELYQHGLLMKEETRDDVLERFSLFTDLAAGVKDADYITESVAENLEVKKDLWKAVEEAAAADAIFTTNTSGLSPTAIADVLEKPDRFVVAHYWNPAHLMPLVEVVPGRYTSEQTVNTTVDLLTAIGKKPARLHRESPGFVGNRIQMAVIREALHIVEEGIASVEDVDTIVTYSLGRRWNILGPIISADLGGLDIFYKISTYLPQDLDNSTEPNKLLADKVAEGDLGSKSGQGFYRWTGQKGAETIARRDEELMKALVSDRQEEE</sequence>
<evidence type="ECO:0000256" key="6">
    <source>
        <dbReference type="ARBA" id="ARBA00022553"/>
    </source>
</evidence>
<evidence type="ECO:0000313" key="16">
    <source>
        <dbReference type="Proteomes" id="UP000005777"/>
    </source>
</evidence>
<feature type="binding site" evidence="12">
    <location>
        <begin position="13"/>
        <end position="18"/>
    </location>
    <ligand>
        <name>NAD(+)</name>
        <dbReference type="ChEBI" id="CHEBI:57540"/>
    </ligand>
</feature>
<name>W5IH54_SCAIO</name>
<evidence type="ECO:0000256" key="11">
    <source>
        <dbReference type="PIRSR" id="PIRSR000105-1"/>
    </source>
</evidence>
<evidence type="ECO:0000313" key="15">
    <source>
        <dbReference type="EMBL" id="EFG26338.1"/>
    </source>
</evidence>
<evidence type="ECO:0000256" key="3">
    <source>
        <dbReference type="ARBA" id="ARBA00009463"/>
    </source>
</evidence>
<feature type="binding site" evidence="12">
    <location>
        <position position="36"/>
    </location>
    <ligand>
        <name>NAD(+)</name>
        <dbReference type="ChEBI" id="CHEBI:57540"/>
    </ligand>
</feature>
<evidence type="ECO:0000256" key="8">
    <source>
        <dbReference type="ARBA" id="ARBA00023027"/>
    </source>
</evidence>
<gene>
    <name evidence="15" type="ORF">HMPREF9020_01423</name>
</gene>
<dbReference type="EC" id="1.1.1.45" evidence="9"/>
<dbReference type="Gene3D" id="3.40.50.720">
    <property type="entry name" value="NAD(P)-binding Rossmann-like Domain"/>
    <property type="match status" value="1"/>
</dbReference>
<keyword evidence="8 12" id="KW-0520">NAD</keyword>
<keyword evidence="16" id="KW-1185">Reference proteome</keyword>
<feature type="domain" description="3-hydroxyacyl-CoA dehydrogenase NAD binding" evidence="14">
    <location>
        <begin position="8"/>
        <end position="186"/>
    </location>
</feature>
<feature type="binding site" evidence="12">
    <location>
        <position position="124"/>
    </location>
    <ligand>
        <name>NAD(+)</name>
        <dbReference type="ChEBI" id="CHEBI:57540"/>
    </ligand>
</feature>
<dbReference type="PANTHER" id="PTHR48075:SF1">
    <property type="entry name" value="LAMBDA-CRYSTALLIN HOMOLOG"/>
    <property type="match status" value="1"/>
</dbReference>
<dbReference type="HOGENOM" id="CLU_009834_2_0_11"/>
<dbReference type="Proteomes" id="UP000005777">
    <property type="component" value="Unassembled WGS sequence"/>
</dbReference>